<feature type="compositionally biased region" description="Basic and acidic residues" evidence="1">
    <location>
        <begin position="126"/>
        <end position="140"/>
    </location>
</feature>
<protein>
    <submittedName>
        <fullName evidence="2">Uncharacterized protein</fullName>
    </submittedName>
</protein>
<reference evidence="2" key="1">
    <citation type="journal article" date="2022" name="Int. J. Mol. Sci.">
        <title>Draft Genome of Tanacetum Coccineum: Genomic Comparison of Closely Related Tanacetum-Family Plants.</title>
        <authorList>
            <person name="Yamashiro T."/>
            <person name="Shiraishi A."/>
            <person name="Nakayama K."/>
            <person name="Satake H."/>
        </authorList>
    </citation>
    <scope>NUCLEOTIDE SEQUENCE</scope>
</reference>
<comment type="caution">
    <text evidence="2">The sequence shown here is derived from an EMBL/GenBank/DDBJ whole genome shotgun (WGS) entry which is preliminary data.</text>
</comment>
<organism evidence="2 3">
    <name type="scientific">Tanacetum coccineum</name>
    <dbReference type="NCBI Taxonomy" id="301880"/>
    <lineage>
        <taxon>Eukaryota</taxon>
        <taxon>Viridiplantae</taxon>
        <taxon>Streptophyta</taxon>
        <taxon>Embryophyta</taxon>
        <taxon>Tracheophyta</taxon>
        <taxon>Spermatophyta</taxon>
        <taxon>Magnoliopsida</taxon>
        <taxon>eudicotyledons</taxon>
        <taxon>Gunneridae</taxon>
        <taxon>Pentapetalae</taxon>
        <taxon>asterids</taxon>
        <taxon>campanulids</taxon>
        <taxon>Asterales</taxon>
        <taxon>Asteraceae</taxon>
        <taxon>Asteroideae</taxon>
        <taxon>Anthemideae</taxon>
        <taxon>Anthemidinae</taxon>
        <taxon>Tanacetum</taxon>
    </lineage>
</organism>
<dbReference type="Proteomes" id="UP001151760">
    <property type="component" value="Unassembled WGS sequence"/>
</dbReference>
<evidence type="ECO:0000313" key="3">
    <source>
        <dbReference type="Proteomes" id="UP001151760"/>
    </source>
</evidence>
<evidence type="ECO:0000313" key="2">
    <source>
        <dbReference type="EMBL" id="GJT62096.1"/>
    </source>
</evidence>
<gene>
    <name evidence="2" type="ORF">Tco_1005629</name>
</gene>
<proteinExistence type="predicted"/>
<accession>A0ABQ5FFL5</accession>
<evidence type="ECO:0000256" key="1">
    <source>
        <dbReference type="SAM" id="MobiDB-lite"/>
    </source>
</evidence>
<feature type="region of interest" description="Disordered" evidence="1">
    <location>
        <begin position="120"/>
        <end position="140"/>
    </location>
</feature>
<sequence length="176" mass="19736">MTETLIMNIKDYAESNEEVTLIDETQGRNDDNLMFDTGVLDKQEVEVEKVVSTAEVTTASARTTNVDELTLAQTLIEIKASKPNAITTAATKTTTTITRPKARAVVVHKPSEFTTITSQPSQLLQAKDKGRAKKVEPEKPLKKKDQILIDEEIAQRLQEELQAELEEEERLARQKE</sequence>
<keyword evidence="3" id="KW-1185">Reference proteome</keyword>
<dbReference type="EMBL" id="BQNB010017345">
    <property type="protein sequence ID" value="GJT62096.1"/>
    <property type="molecule type" value="Genomic_DNA"/>
</dbReference>
<reference evidence="2" key="2">
    <citation type="submission" date="2022-01" db="EMBL/GenBank/DDBJ databases">
        <authorList>
            <person name="Yamashiro T."/>
            <person name="Shiraishi A."/>
            <person name="Satake H."/>
            <person name="Nakayama K."/>
        </authorList>
    </citation>
    <scope>NUCLEOTIDE SEQUENCE</scope>
</reference>
<name>A0ABQ5FFL5_9ASTR</name>